<feature type="domain" description="Peptidase M1 membrane alanine aminopeptidase" evidence="2">
    <location>
        <begin position="373"/>
        <end position="530"/>
    </location>
</feature>
<feature type="signal peptide" evidence="1">
    <location>
        <begin position="1"/>
        <end position="21"/>
    </location>
</feature>
<keyword evidence="1" id="KW-0732">Signal</keyword>
<dbReference type="Pfam" id="PF01433">
    <property type="entry name" value="Peptidase_M1"/>
    <property type="match status" value="1"/>
</dbReference>
<feature type="chain" id="PRO_5011696709" description="Peptidase M1 membrane alanine aminopeptidase domain-containing protein" evidence="1">
    <location>
        <begin position="22"/>
        <end position="626"/>
    </location>
</feature>
<evidence type="ECO:0000313" key="3">
    <source>
        <dbReference type="EMBL" id="SEA28384.1"/>
    </source>
</evidence>
<dbReference type="AlphaFoldDB" id="A0A1H3ZYU4"/>
<sequence>MVFRKVVLTISCVLLTGFISAQDLYQPRSVKKAYENGTRSKDGRPGENYWQNEADYDIHIKVNPPSRIVEGKAKITYTNNSPDTLKSLNYKLILNHHKPAAPRLRPVSDDYLTSGMQITSYKENGISKDWKNNNNSINQMVKLDEPLLPNENIELDFEWNFEVSKQSGREGAIDSTTFFLAYFYPRVAVYDDYEGWDKMIFAGSKEFYNDFGDYNFKVTIPKDYIVWATGDLLNPEEVLQKKYADLLEESMTSNKVIHIVDQEDLENGKITNQSKTNTWQWKVENITDIAIALSNTYNWDAGSVVVDQETGRRASVQAAYDEPSQDFKKMVDYAKYALKWFSNHTPGIPYPYSKMSIVRGFADMEYPMMANDSSREDPDFTRFVAEHEIAHTYFPFYMGTNETRFGFMDEGWATALEYLIGSENLGKRKATENFKRFRVKRWINNPSLEQDLPIITPSNMLSGSGSGTNQYGKAGLAYLALKDLLGDEDFEKSLKTYMKDWNGKHPIPWDFFNSFNESTGQNLTWFWHAWFFTNNYIGYAIKEVEFGNDNVNVTIENVGGMPAPFDLVILMKDGSRKVYHQSPEIWKENSKKAEIQLKGHKNISEIKFENGIWMDANPADNQWRKK</sequence>
<dbReference type="STRING" id="908615.SAMN05421540_104244"/>
<gene>
    <name evidence="3" type="ORF">SAMN05421540_104244</name>
</gene>
<organism evidence="3 4">
    <name type="scientific">Psychroflexus halocasei</name>
    <dbReference type="NCBI Taxonomy" id="908615"/>
    <lineage>
        <taxon>Bacteria</taxon>
        <taxon>Pseudomonadati</taxon>
        <taxon>Bacteroidota</taxon>
        <taxon>Flavobacteriia</taxon>
        <taxon>Flavobacteriales</taxon>
        <taxon>Flavobacteriaceae</taxon>
        <taxon>Psychroflexus</taxon>
    </lineage>
</organism>
<dbReference type="GO" id="GO:0008237">
    <property type="term" value="F:metallopeptidase activity"/>
    <property type="evidence" value="ECO:0007669"/>
    <property type="project" value="InterPro"/>
</dbReference>
<keyword evidence="4" id="KW-1185">Reference proteome</keyword>
<dbReference type="SUPFAM" id="SSF55486">
    <property type="entry name" value="Metalloproteases ('zincins'), catalytic domain"/>
    <property type="match status" value="1"/>
</dbReference>
<evidence type="ECO:0000256" key="1">
    <source>
        <dbReference type="SAM" id="SignalP"/>
    </source>
</evidence>
<accession>A0A1H3ZYU4</accession>
<evidence type="ECO:0000313" key="4">
    <source>
        <dbReference type="Proteomes" id="UP000198820"/>
    </source>
</evidence>
<dbReference type="Proteomes" id="UP000198820">
    <property type="component" value="Unassembled WGS sequence"/>
</dbReference>
<evidence type="ECO:0000259" key="2">
    <source>
        <dbReference type="Pfam" id="PF01433"/>
    </source>
</evidence>
<dbReference type="CDD" id="cd09604">
    <property type="entry name" value="M1_APN_like"/>
    <property type="match status" value="1"/>
</dbReference>
<dbReference type="InterPro" id="IPR014782">
    <property type="entry name" value="Peptidase_M1_dom"/>
</dbReference>
<dbReference type="EMBL" id="FNQF01000004">
    <property type="protein sequence ID" value="SEA28384.1"/>
    <property type="molecule type" value="Genomic_DNA"/>
</dbReference>
<reference evidence="3 4" key="1">
    <citation type="submission" date="2016-10" db="EMBL/GenBank/DDBJ databases">
        <authorList>
            <person name="de Groot N.N."/>
        </authorList>
    </citation>
    <scope>NUCLEOTIDE SEQUENCE [LARGE SCALE GENOMIC DNA]</scope>
    <source>
        <strain evidence="3 4">DSM 23581</strain>
    </source>
</reference>
<name>A0A1H3ZYU4_9FLAO</name>
<dbReference type="Gene3D" id="1.10.390.10">
    <property type="entry name" value="Neutral Protease Domain 2"/>
    <property type="match status" value="1"/>
</dbReference>
<dbReference type="GO" id="GO:0008270">
    <property type="term" value="F:zinc ion binding"/>
    <property type="evidence" value="ECO:0007669"/>
    <property type="project" value="InterPro"/>
</dbReference>
<protein>
    <recommendedName>
        <fullName evidence="2">Peptidase M1 membrane alanine aminopeptidase domain-containing protein</fullName>
    </recommendedName>
</protein>
<proteinExistence type="predicted"/>
<dbReference type="InterPro" id="IPR027268">
    <property type="entry name" value="Peptidase_M4/M1_CTD_sf"/>
</dbReference>